<feature type="compositionally biased region" description="Basic and acidic residues" evidence="1">
    <location>
        <begin position="48"/>
        <end position="74"/>
    </location>
</feature>
<feature type="compositionally biased region" description="Polar residues" evidence="1">
    <location>
        <begin position="395"/>
        <end position="407"/>
    </location>
</feature>
<evidence type="ECO:0000259" key="2">
    <source>
        <dbReference type="Pfam" id="PF00078"/>
    </source>
</evidence>
<dbReference type="InterPro" id="IPR053134">
    <property type="entry name" value="RNA-dir_DNA_polymerase"/>
</dbReference>
<feature type="region of interest" description="Disordered" evidence="1">
    <location>
        <begin position="93"/>
        <end position="122"/>
    </location>
</feature>
<comment type="caution">
    <text evidence="3">The sequence shown here is derived from an EMBL/GenBank/DDBJ whole genome shotgun (WGS) entry which is preliminary data.</text>
</comment>
<feature type="region of interest" description="Disordered" evidence="1">
    <location>
        <begin position="37"/>
        <end position="74"/>
    </location>
</feature>
<feature type="compositionally biased region" description="Polar residues" evidence="1">
    <location>
        <begin position="146"/>
        <end position="157"/>
    </location>
</feature>
<dbReference type="CDD" id="cd01647">
    <property type="entry name" value="RT_LTR"/>
    <property type="match status" value="1"/>
</dbReference>
<dbReference type="OrthoDB" id="2919534at2759"/>
<sequence>MVRIGFPRRPDTQQSALEDALCRANIFIALEEEKTAMAKRHTPTKTQAPKEKPKEEHYEPRQHYDRSYRKNEAERRATNCYVQAKPAGPIMVRTPPVEQIRPPGRPKIAQGEGSSQSYCDYHKRPGHATAQCRHLQEYLLGKFTNGEISGSDPASFQRNPNRPPPNVQGGASEPQTRRFPPAGPSRDRENADQQKQNHEETNACTSPPPPPRRRINMIMGGLPTCNDSVRSIKDYGRKTSMAQQWKQDVGAELDEASIISLKDSDANGLHTSHNDPLVMELMIGDCEVTRVLINTGSTVDLIFKETLQDGTPGLPNKTQEKASDRILRRHHHDGRHHQTRTSRTGHQDRQVRGVDKPAIYNAIMGTPWIHALKAVASTYHQCLKFPTPNGTVTIRGTSPTVESSLPPQSEPPRELVSQENIDDRDPERCVGIGTEISTELRTNCSSWANASTFAWSTDDMVGINPAVTSHELNVDPTFKPIKQKRRKLGHDRAQAVNDEVERLSKAGSIVEVRYPGWLANPVVVKKKNGKWRVCVDFTDLNKACPKDSYPLPHIDRLVEATAGNELLSFMDAFSGYNQIQMHPDDREKTAFITDRGTYCYKVMRSA</sequence>
<dbReference type="InterPro" id="IPR000477">
    <property type="entry name" value="RT_dom"/>
</dbReference>
<dbReference type="PANTHER" id="PTHR24559:SF431">
    <property type="entry name" value="RNA-DIRECTED DNA POLYMERASE HOMOLOG"/>
    <property type="match status" value="1"/>
</dbReference>
<feature type="compositionally biased region" description="Basic residues" evidence="1">
    <location>
        <begin position="327"/>
        <end position="340"/>
    </location>
</feature>
<evidence type="ECO:0000256" key="1">
    <source>
        <dbReference type="SAM" id="MobiDB-lite"/>
    </source>
</evidence>
<protein>
    <recommendedName>
        <fullName evidence="2">Reverse transcriptase domain-containing protein</fullName>
    </recommendedName>
</protein>
<feature type="region of interest" description="Disordered" evidence="1">
    <location>
        <begin position="307"/>
        <end position="349"/>
    </location>
</feature>
<dbReference type="InterPro" id="IPR043502">
    <property type="entry name" value="DNA/RNA_pol_sf"/>
</dbReference>
<feature type="region of interest" description="Disordered" evidence="1">
    <location>
        <begin position="144"/>
        <end position="215"/>
    </location>
</feature>
<feature type="region of interest" description="Disordered" evidence="1">
    <location>
        <begin position="395"/>
        <end position="419"/>
    </location>
</feature>
<dbReference type="AlphaFoldDB" id="A0A6D2IAZ8"/>
<organism evidence="3 4">
    <name type="scientific">Microthlaspi erraticum</name>
    <dbReference type="NCBI Taxonomy" id="1685480"/>
    <lineage>
        <taxon>Eukaryota</taxon>
        <taxon>Viridiplantae</taxon>
        <taxon>Streptophyta</taxon>
        <taxon>Embryophyta</taxon>
        <taxon>Tracheophyta</taxon>
        <taxon>Spermatophyta</taxon>
        <taxon>Magnoliopsida</taxon>
        <taxon>eudicotyledons</taxon>
        <taxon>Gunneridae</taxon>
        <taxon>Pentapetalae</taxon>
        <taxon>rosids</taxon>
        <taxon>malvids</taxon>
        <taxon>Brassicales</taxon>
        <taxon>Brassicaceae</taxon>
        <taxon>Coluteocarpeae</taxon>
        <taxon>Microthlaspi</taxon>
    </lineage>
</organism>
<feature type="compositionally biased region" description="Basic and acidic residues" evidence="1">
    <location>
        <begin position="185"/>
        <end position="201"/>
    </location>
</feature>
<feature type="domain" description="Reverse transcriptase" evidence="2">
    <location>
        <begin position="524"/>
        <end position="604"/>
    </location>
</feature>
<dbReference type="SUPFAM" id="SSF56672">
    <property type="entry name" value="DNA/RNA polymerases"/>
    <property type="match status" value="1"/>
</dbReference>
<reference evidence="3" key="1">
    <citation type="submission" date="2020-01" db="EMBL/GenBank/DDBJ databases">
        <authorList>
            <person name="Mishra B."/>
        </authorList>
    </citation>
    <scope>NUCLEOTIDE SEQUENCE [LARGE SCALE GENOMIC DNA]</scope>
</reference>
<dbReference type="InterPro" id="IPR043128">
    <property type="entry name" value="Rev_trsase/Diguanyl_cyclase"/>
</dbReference>
<dbReference type="EMBL" id="CACVBM020001045">
    <property type="protein sequence ID" value="CAA7025871.1"/>
    <property type="molecule type" value="Genomic_DNA"/>
</dbReference>
<dbReference type="Gene3D" id="3.10.10.10">
    <property type="entry name" value="HIV Type 1 Reverse Transcriptase, subunit A, domain 1"/>
    <property type="match status" value="1"/>
</dbReference>
<accession>A0A6D2IAZ8</accession>
<proteinExistence type="predicted"/>
<dbReference type="PANTHER" id="PTHR24559">
    <property type="entry name" value="TRANSPOSON TY3-I GAG-POL POLYPROTEIN"/>
    <property type="match status" value="1"/>
</dbReference>
<name>A0A6D2IAZ8_9BRAS</name>
<evidence type="ECO:0000313" key="3">
    <source>
        <dbReference type="EMBL" id="CAA7025871.1"/>
    </source>
</evidence>
<dbReference type="Pfam" id="PF00078">
    <property type="entry name" value="RVT_1"/>
    <property type="match status" value="1"/>
</dbReference>
<keyword evidence="4" id="KW-1185">Reference proteome</keyword>
<dbReference type="Proteomes" id="UP000467841">
    <property type="component" value="Unassembled WGS sequence"/>
</dbReference>
<gene>
    <name evidence="3" type="ORF">MERR_LOCUS13106</name>
</gene>
<dbReference type="Gene3D" id="3.30.70.270">
    <property type="match status" value="1"/>
</dbReference>
<evidence type="ECO:0000313" key="4">
    <source>
        <dbReference type="Proteomes" id="UP000467841"/>
    </source>
</evidence>